<dbReference type="RefSeq" id="WP_135600144.1">
    <property type="nucleotide sequence ID" value="NZ_RQFK01000009.1"/>
</dbReference>
<organism evidence="2 3">
    <name type="scientific">Leptospira noumeaensis</name>
    <dbReference type="NCBI Taxonomy" id="2484964"/>
    <lineage>
        <taxon>Bacteria</taxon>
        <taxon>Pseudomonadati</taxon>
        <taxon>Spirochaetota</taxon>
        <taxon>Spirochaetia</taxon>
        <taxon>Leptospirales</taxon>
        <taxon>Leptospiraceae</taxon>
        <taxon>Leptospira</taxon>
    </lineage>
</organism>
<dbReference type="AlphaFoldDB" id="A0A4R9IGB9"/>
<dbReference type="Proteomes" id="UP000298009">
    <property type="component" value="Unassembled WGS sequence"/>
</dbReference>
<keyword evidence="1" id="KW-0812">Transmembrane</keyword>
<protein>
    <submittedName>
        <fullName evidence="2">Phosphoesterase</fullName>
    </submittedName>
</protein>
<proteinExistence type="predicted"/>
<evidence type="ECO:0000313" key="3">
    <source>
        <dbReference type="Proteomes" id="UP000298009"/>
    </source>
</evidence>
<keyword evidence="1" id="KW-1133">Transmembrane helix</keyword>
<evidence type="ECO:0000313" key="2">
    <source>
        <dbReference type="EMBL" id="TGK87444.1"/>
    </source>
</evidence>
<reference evidence="2" key="1">
    <citation type="journal article" date="2019" name="PLoS Negl. Trop. Dis.">
        <title>Revisiting the worldwide diversity of Leptospira species in the environment.</title>
        <authorList>
            <person name="Vincent A.T."/>
            <person name="Schiettekatte O."/>
            <person name="Bourhy P."/>
            <person name="Veyrier F.J."/>
            <person name="Picardeau M."/>
        </authorList>
    </citation>
    <scope>NUCLEOTIDE SEQUENCE [LARGE SCALE GENOMIC DNA]</scope>
    <source>
        <strain evidence="2">201800287</strain>
    </source>
</reference>
<dbReference type="OrthoDB" id="336929at2"/>
<keyword evidence="3" id="KW-1185">Reference proteome</keyword>
<comment type="caution">
    <text evidence="2">The sequence shown here is derived from an EMBL/GenBank/DDBJ whole genome shotgun (WGS) entry which is preliminary data.</text>
</comment>
<sequence length="387" mass="44639">MLLNVPGVFVDTDKQMVLRPSLWKYRYLFVFVSLLGILTIYQLSVVLLLRKSIDLPSSPFQGTKLTNPYQNWMGDGQEKISLHAHSNEVWFTPERHTISEIQSEYKKEGFSNVAITDYGQVSETENPNYIRGFEWGQNIKKRHLLAIGIKKSFYDYFPVYASRENLNWVMDRMKKLGGYVIIPHPKLFDSFSKEEMSSIGGFQAVEVYSPFGDDTKVLDKLLSQGRNVHCMASDDLHYFPENSIKNFDQPTWKDIIQTLGNQRGRKGESFLRYIVTAEGKTDQSYVLDSLYSGSFFCVKKFFQGAEDPKVPKIQVTKNNLIELDSKERYLEIRFIGQMGEVLQVNPDTNKATYEFQEKDSYVRLEMVALTGSILSNAIYRNQSSEKN</sequence>
<accession>A0A4R9IGB9</accession>
<dbReference type="InterPro" id="IPR016195">
    <property type="entry name" value="Pol/histidinol_Pase-like"/>
</dbReference>
<name>A0A4R9IGB9_9LEPT</name>
<feature type="transmembrane region" description="Helical" evidence="1">
    <location>
        <begin position="27"/>
        <end position="49"/>
    </location>
</feature>
<dbReference type="EMBL" id="RQFK01000009">
    <property type="protein sequence ID" value="TGK87444.1"/>
    <property type="molecule type" value="Genomic_DNA"/>
</dbReference>
<gene>
    <name evidence="2" type="ORF">EHQ24_02625</name>
</gene>
<dbReference type="Gene3D" id="3.20.20.140">
    <property type="entry name" value="Metal-dependent hydrolases"/>
    <property type="match status" value="1"/>
</dbReference>
<evidence type="ECO:0000256" key="1">
    <source>
        <dbReference type="SAM" id="Phobius"/>
    </source>
</evidence>
<keyword evidence="1" id="KW-0472">Membrane</keyword>
<dbReference type="SUPFAM" id="SSF89550">
    <property type="entry name" value="PHP domain-like"/>
    <property type="match status" value="1"/>
</dbReference>